<reference evidence="3 4" key="1">
    <citation type="submission" date="2015-03" db="EMBL/GenBank/DDBJ databases">
        <title>Luteipulveratus halotolerans sp. nov., a novel actinobacterium (Dermacoccaceae) from Sarawak, Malaysia.</title>
        <authorList>
            <person name="Juboi H."/>
            <person name="Basik A."/>
            <person name="Shamsul S.S."/>
            <person name="Arnold P."/>
            <person name="Schmitt E.K."/>
            <person name="Sanglier J.-J."/>
            <person name="Yeo T."/>
        </authorList>
    </citation>
    <scope>NUCLEOTIDE SEQUENCE [LARGE SCALE GENOMIC DNA]</scope>
    <source>
        <strain evidence="3 4">MN07-A0370</strain>
    </source>
</reference>
<dbReference type="InterPro" id="IPR025445">
    <property type="entry name" value="DUF4191"/>
</dbReference>
<evidence type="ECO:0000313" key="4">
    <source>
        <dbReference type="Proteomes" id="UP000066480"/>
    </source>
</evidence>
<feature type="region of interest" description="Disordered" evidence="1">
    <location>
        <begin position="1"/>
        <end position="34"/>
    </location>
</feature>
<accession>A0A0K1JKT5</accession>
<feature type="transmembrane region" description="Helical" evidence="2">
    <location>
        <begin position="53"/>
        <end position="73"/>
    </location>
</feature>
<dbReference type="EMBL" id="CP011112">
    <property type="protein sequence ID" value="AKU17190.1"/>
    <property type="molecule type" value="Genomic_DNA"/>
</dbReference>
<keyword evidence="2" id="KW-1133">Transmembrane helix</keyword>
<protein>
    <submittedName>
        <fullName evidence="3">Membrane protein</fullName>
    </submittedName>
</protein>
<keyword evidence="2" id="KW-0472">Membrane</keyword>
<keyword evidence="2" id="KW-0812">Transmembrane</keyword>
<dbReference type="Proteomes" id="UP000066480">
    <property type="component" value="Chromosome"/>
</dbReference>
<evidence type="ECO:0000256" key="1">
    <source>
        <dbReference type="SAM" id="MobiDB-lite"/>
    </source>
</evidence>
<dbReference type="RefSeq" id="WP_052593412.1">
    <property type="nucleotide sequence ID" value="NZ_CP011112.1"/>
</dbReference>
<feature type="compositionally biased region" description="Basic and acidic residues" evidence="1">
    <location>
        <begin position="250"/>
        <end position="264"/>
    </location>
</feature>
<dbReference type="PATRIC" id="fig|571913.6.peg.3491"/>
<dbReference type="OrthoDB" id="8479889at2"/>
<evidence type="ECO:0000313" key="3">
    <source>
        <dbReference type="EMBL" id="AKU17190.1"/>
    </source>
</evidence>
<organism evidence="3 4">
    <name type="scientific">Luteipulveratus mongoliensis</name>
    <dbReference type="NCBI Taxonomy" id="571913"/>
    <lineage>
        <taxon>Bacteria</taxon>
        <taxon>Bacillati</taxon>
        <taxon>Actinomycetota</taxon>
        <taxon>Actinomycetes</taxon>
        <taxon>Micrococcales</taxon>
        <taxon>Dermacoccaceae</taxon>
        <taxon>Luteipulveratus</taxon>
    </lineage>
</organism>
<feature type="transmembrane region" description="Helical" evidence="2">
    <location>
        <begin position="79"/>
        <end position="98"/>
    </location>
</feature>
<name>A0A0K1JKT5_9MICO</name>
<dbReference type="STRING" id="571913.VV02_17210"/>
<dbReference type="Pfam" id="PF13829">
    <property type="entry name" value="DUF4191"/>
    <property type="match status" value="1"/>
</dbReference>
<sequence length="264" mass="28435">MASTDNANDATPKKSRFARKPKAPKAPKDPSKPGRIAQFRQVFTQSRAQDPAIAWWMALAFLVVFGVFLLIGLLIGHPIYVGIMGVLFGLVAALFVMGRRAERAAYKSISGTPGATGAALGALRRGWFYEQEPVAAEAGRARSVKDMSGAAMVFRAVGKPGVVLIGEGPKGSSVKLLESERKRVARVTGPEVPVHVLRVGQGGDDTVEVNELAKSMRKLPDKLTKDEVDAVNKRLRALGSAKPPVPQGMDPRKARMDRKAMRGR</sequence>
<keyword evidence="4" id="KW-1185">Reference proteome</keyword>
<dbReference type="KEGG" id="lmoi:VV02_17210"/>
<feature type="region of interest" description="Disordered" evidence="1">
    <location>
        <begin position="237"/>
        <end position="264"/>
    </location>
</feature>
<dbReference type="AlphaFoldDB" id="A0A0K1JKT5"/>
<gene>
    <name evidence="3" type="ORF">VV02_17210</name>
</gene>
<evidence type="ECO:0000256" key="2">
    <source>
        <dbReference type="SAM" id="Phobius"/>
    </source>
</evidence>
<proteinExistence type="predicted"/>
<feature type="compositionally biased region" description="Basic residues" evidence="1">
    <location>
        <begin position="13"/>
        <end position="25"/>
    </location>
</feature>